<gene>
    <name evidence="4" type="ORF">OVA965_LOCUS22607</name>
    <name evidence="5" type="ORF">TMI583_LOCUS23326</name>
</gene>
<evidence type="ECO:0000313" key="4">
    <source>
        <dbReference type="EMBL" id="CAF1171729.1"/>
    </source>
</evidence>
<dbReference type="AlphaFoldDB" id="A0A8S2N6C2"/>
<dbReference type="EMBL" id="CAJOBA010034343">
    <property type="protein sequence ID" value="CAF3983155.1"/>
    <property type="molecule type" value="Genomic_DNA"/>
</dbReference>
<keyword evidence="1" id="KW-0677">Repeat</keyword>
<evidence type="ECO:0000256" key="2">
    <source>
        <dbReference type="ARBA" id="ARBA00022803"/>
    </source>
</evidence>
<proteinExistence type="predicted"/>
<sequence length="224" mass="26039">KFVQLMLHIHQFNDALQILFERWTDLVDEDTITSRQTLSVVQSFVNPVERLSKGSNIDQNLLESIENRLNDSPSTDTIRLDDALINYQIALKKALESEPTTNPLLGNCYYRIGFTYLKLEDFERALQYHKNALAIYSRSLPPTHLSFHKVYLAYGVCLMNLNRYEEAMEYFQKAIEVHRAYPGHECVVEAEQQFAEIYCNPQKNGIDRKKMDDLIAKLDKLGEE</sequence>
<dbReference type="Pfam" id="PF13181">
    <property type="entry name" value="TPR_8"/>
    <property type="match status" value="1"/>
</dbReference>
<evidence type="ECO:0000313" key="5">
    <source>
        <dbReference type="EMBL" id="CAF3983155.1"/>
    </source>
</evidence>
<feature type="non-terminal residue" evidence="5">
    <location>
        <position position="1"/>
    </location>
</feature>
<organism evidence="5 6">
    <name type="scientific">Didymodactylos carnosus</name>
    <dbReference type="NCBI Taxonomy" id="1234261"/>
    <lineage>
        <taxon>Eukaryota</taxon>
        <taxon>Metazoa</taxon>
        <taxon>Spiralia</taxon>
        <taxon>Gnathifera</taxon>
        <taxon>Rotifera</taxon>
        <taxon>Eurotatoria</taxon>
        <taxon>Bdelloidea</taxon>
        <taxon>Philodinida</taxon>
        <taxon>Philodinidae</taxon>
        <taxon>Didymodactylos</taxon>
    </lineage>
</organism>
<dbReference type="EMBL" id="CAJNOK010012815">
    <property type="protein sequence ID" value="CAF1171729.1"/>
    <property type="molecule type" value="Genomic_DNA"/>
</dbReference>
<accession>A0A8S2N6C2</accession>
<dbReference type="InterPro" id="IPR011990">
    <property type="entry name" value="TPR-like_helical_dom_sf"/>
</dbReference>
<evidence type="ECO:0000256" key="1">
    <source>
        <dbReference type="ARBA" id="ARBA00022737"/>
    </source>
</evidence>
<dbReference type="SMART" id="SM00028">
    <property type="entry name" value="TPR"/>
    <property type="match status" value="2"/>
</dbReference>
<comment type="caution">
    <text evidence="5">The sequence shown here is derived from an EMBL/GenBank/DDBJ whole genome shotgun (WGS) entry which is preliminary data.</text>
</comment>
<dbReference type="PANTHER" id="PTHR45641:SF19">
    <property type="entry name" value="NEPHROCYSTIN-3"/>
    <property type="match status" value="1"/>
</dbReference>
<protein>
    <submittedName>
        <fullName evidence="5">Uncharacterized protein</fullName>
    </submittedName>
</protein>
<evidence type="ECO:0000313" key="6">
    <source>
        <dbReference type="Proteomes" id="UP000682733"/>
    </source>
</evidence>
<dbReference type="Gene3D" id="1.25.40.10">
    <property type="entry name" value="Tetratricopeptide repeat domain"/>
    <property type="match status" value="1"/>
</dbReference>
<dbReference type="Proteomes" id="UP000677228">
    <property type="component" value="Unassembled WGS sequence"/>
</dbReference>
<dbReference type="Pfam" id="PF13374">
    <property type="entry name" value="TPR_10"/>
    <property type="match status" value="1"/>
</dbReference>
<feature type="repeat" description="TPR" evidence="3">
    <location>
        <begin position="148"/>
        <end position="181"/>
    </location>
</feature>
<dbReference type="Proteomes" id="UP000682733">
    <property type="component" value="Unassembled WGS sequence"/>
</dbReference>
<dbReference type="PANTHER" id="PTHR45641">
    <property type="entry name" value="TETRATRICOPEPTIDE REPEAT PROTEIN (AFU_ORTHOLOGUE AFUA_6G03870)"/>
    <property type="match status" value="1"/>
</dbReference>
<dbReference type="PROSITE" id="PS50005">
    <property type="entry name" value="TPR"/>
    <property type="match status" value="2"/>
</dbReference>
<keyword evidence="2 3" id="KW-0802">TPR repeat</keyword>
<dbReference type="PROSITE" id="PS50293">
    <property type="entry name" value="TPR_REGION"/>
    <property type="match status" value="1"/>
</dbReference>
<feature type="repeat" description="TPR" evidence="3">
    <location>
        <begin position="106"/>
        <end position="139"/>
    </location>
</feature>
<name>A0A8S2N6C2_9BILA</name>
<dbReference type="InterPro" id="IPR019734">
    <property type="entry name" value="TPR_rpt"/>
</dbReference>
<reference evidence="5" key="1">
    <citation type="submission" date="2021-02" db="EMBL/GenBank/DDBJ databases">
        <authorList>
            <person name="Nowell W R."/>
        </authorList>
    </citation>
    <scope>NUCLEOTIDE SEQUENCE</scope>
</reference>
<evidence type="ECO:0000256" key="3">
    <source>
        <dbReference type="PROSITE-ProRule" id="PRU00339"/>
    </source>
</evidence>
<dbReference type="SUPFAM" id="SSF48452">
    <property type="entry name" value="TPR-like"/>
    <property type="match status" value="1"/>
</dbReference>